<dbReference type="OMA" id="ETPIDRW"/>
<dbReference type="EMBL" id="CAJNNV010016870">
    <property type="protein sequence ID" value="CAE8604733.1"/>
    <property type="molecule type" value="Genomic_DNA"/>
</dbReference>
<gene>
    <name evidence="1" type="ORF">PGLA1383_LOCUS22880</name>
</gene>
<feature type="non-terminal residue" evidence="1">
    <location>
        <position position="1"/>
    </location>
</feature>
<dbReference type="AlphaFoldDB" id="A0A813EWK6"/>
<proteinExistence type="predicted"/>
<dbReference type="SUPFAM" id="SSF50156">
    <property type="entry name" value="PDZ domain-like"/>
    <property type="match status" value="1"/>
</dbReference>
<dbReference type="OrthoDB" id="10261837at2759"/>
<accession>A0A813EWK6</accession>
<evidence type="ECO:0000313" key="2">
    <source>
        <dbReference type="Proteomes" id="UP000654075"/>
    </source>
</evidence>
<keyword evidence="2" id="KW-1185">Reference proteome</keyword>
<evidence type="ECO:0000313" key="1">
    <source>
        <dbReference type="EMBL" id="CAE8604733.1"/>
    </source>
</evidence>
<name>A0A813EWK6_POLGL</name>
<reference evidence="1" key="1">
    <citation type="submission" date="2021-02" db="EMBL/GenBank/DDBJ databases">
        <authorList>
            <person name="Dougan E. K."/>
            <person name="Rhodes N."/>
            <person name="Thang M."/>
            <person name="Chan C."/>
        </authorList>
    </citation>
    <scope>NUCLEOTIDE SEQUENCE</scope>
</reference>
<sequence length="224" mass="24548">VCALQAILSFRAGGGSVLSFYYAPVVSASCRSFPSGQVFRHAEAPKLEPEPDIASEVKKLVRGGLGIDNERPLTVADRVTPIDRWFGWDRGIIATRDDDDPFVDSSDEMSYVTVQLTKPLGIEFLEGTVDEGAGVSIGEIRAGLSAQMCDLLEAGFHLIVANDTPVYGRTFEEAIQPIVDAEGPVKLTFFKGDAVYFYGEFRPSAAWLEEYIESLKSDPEEEEQ</sequence>
<organism evidence="1 2">
    <name type="scientific">Polarella glacialis</name>
    <name type="common">Dinoflagellate</name>
    <dbReference type="NCBI Taxonomy" id="89957"/>
    <lineage>
        <taxon>Eukaryota</taxon>
        <taxon>Sar</taxon>
        <taxon>Alveolata</taxon>
        <taxon>Dinophyceae</taxon>
        <taxon>Suessiales</taxon>
        <taxon>Suessiaceae</taxon>
        <taxon>Polarella</taxon>
    </lineage>
</organism>
<comment type="caution">
    <text evidence="1">The sequence shown here is derived from an EMBL/GenBank/DDBJ whole genome shotgun (WGS) entry which is preliminary data.</text>
</comment>
<protein>
    <recommendedName>
        <fullName evidence="3">PDZ domain-containing protein</fullName>
    </recommendedName>
</protein>
<dbReference type="Gene3D" id="2.30.42.10">
    <property type="match status" value="1"/>
</dbReference>
<dbReference type="Proteomes" id="UP000654075">
    <property type="component" value="Unassembled WGS sequence"/>
</dbReference>
<dbReference type="CDD" id="cd00136">
    <property type="entry name" value="PDZ_canonical"/>
    <property type="match status" value="1"/>
</dbReference>
<dbReference type="InterPro" id="IPR036034">
    <property type="entry name" value="PDZ_sf"/>
</dbReference>
<evidence type="ECO:0008006" key="3">
    <source>
        <dbReference type="Google" id="ProtNLM"/>
    </source>
</evidence>